<dbReference type="Gene3D" id="2.20.70.10">
    <property type="match status" value="1"/>
</dbReference>
<evidence type="ECO:0000256" key="1">
    <source>
        <dbReference type="SAM" id="MobiDB-lite"/>
    </source>
</evidence>
<dbReference type="OrthoDB" id="2444812at2759"/>
<dbReference type="InterPro" id="IPR036020">
    <property type="entry name" value="WW_dom_sf"/>
</dbReference>
<organism evidence="3 4">
    <name type="scientific">Microdochium bolleyi</name>
    <dbReference type="NCBI Taxonomy" id="196109"/>
    <lineage>
        <taxon>Eukaryota</taxon>
        <taxon>Fungi</taxon>
        <taxon>Dikarya</taxon>
        <taxon>Ascomycota</taxon>
        <taxon>Pezizomycotina</taxon>
        <taxon>Sordariomycetes</taxon>
        <taxon>Xylariomycetidae</taxon>
        <taxon>Xylariales</taxon>
        <taxon>Microdochiaceae</taxon>
        <taxon>Microdochium</taxon>
    </lineage>
</organism>
<gene>
    <name evidence="3" type="ORF">Micbo1qcDRAFT_159731</name>
</gene>
<dbReference type="InterPro" id="IPR001202">
    <property type="entry name" value="WW_dom"/>
</dbReference>
<name>A0A136JBK4_9PEZI</name>
<evidence type="ECO:0000313" key="3">
    <source>
        <dbReference type="EMBL" id="KXJ94541.1"/>
    </source>
</evidence>
<feature type="compositionally biased region" description="Basic and acidic residues" evidence="1">
    <location>
        <begin position="21"/>
        <end position="39"/>
    </location>
</feature>
<keyword evidence="4" id="KW-1185">Reference proteome</keyword>
<feature type="region of interest" description="Disordered" evidence="1">
    <location>
        <begin position="1"/>
        <end position="119"/>
    </location>
</feature>
<feature type="compositionally biased region" description="Low complexity" evidence="1">
    <location>
        <begin position="69"/>
        <end position="82"/>
    </location>
</feature>
<dbReference type="EMBL" id="KQ964247">
    <property type="protein sequence ID" value="KXJ94541.1"/>
    <property type="molecule type" value="Genomic_DNA"/>
</dbReference>
<sequence>MPDPQQTPATETSPEATATATKHDTPLETASTDHTEAVEPAKSADPADSDDRSQGTATKEPSEDRPARSRSSSVESGEASPPREATDTVNDSAPPLPNEAPPLPAEAPPPAEDDGWDFHWSDEAQAYYFYNRLTGATTWENPRTATDNTAAPQGGQAQSASTATAPPLPASDPDALPAGGYNPAIHGDYDPNAWYAQKPATSEPVAAPGAPLGDGSGLAAMGSFNRFTGAWQAGGDELSNRHNDENKSHRQMNAYFDVDAVASTHDGRSLKAERSGKKPSKAELKTFKEKRKARKEEKRRAWLRD</sequence>
<proteinExistence type="predicted"/>
<feature type="compositionally biased region" description="Basic and acidic residues" evidence="1">
    <location>
        <begin position="238"/>
        <end position="248"/>
    </location>
</feature>
<dbReference type="PROSITE" id="PS01159">
    <property type="entry name" value="WW_DOMAIN_1"/>
    <property type="match status" value="1"/>
</dbReference>
<feature type="compositionally biased region" description="Low complexity" evidence="1">
    <location>
        <begin position="7"/>
        <end position="20"/>
    </location>
</feature>
<dbReference type="Pfam" id="PF00397">
    <property type="entry name" value="WW"/>
    <property type="match status" value="1"/>
</dbReference>
<dbReference type="SUPFAM" id="SSF51045">
    <property type="entry name" value="WW domain"/>
    <property type="match status" value="1"/>
</dbReference>
<evidence type="ECO:0000313" key="4">
    <source>
        <dbReference type="Proteomes" id="UP000070501"/>
    </source>
</evidence>
<dbReference type="Proteomes" id="UP000070501">
    <property type="component" value="Unassembled WGS sequence"/>
</dbReference>
<feature type="compositionally biased region" description="Basic and acidic residues" evidence="1">
    <location>
        <begin position="265"/>
        <end position="287"/>
    </location>
</feature>
<feature type="compositionally biased region" description="Basic and acidic residues" evidence="1">
    <location>
        <begin position="294"/>
        <end position="305"/>
    </location>
</feature>
<feature type="region of interest" description="Disordered" evidence="1">
    <location>
        <begin position="233"/>
        <end position="305"/>
    </location>
</feature>
<dbReference type="InParanoid" id="A0A136JBK4"/>
<feature type="compositionally biased region" description="Polar residues" evidence="1">
    <location>
        <begin position="138"/>
        <end position="148"/>
    </location>
</feature>
<reference evidence="4" key="1">
    <citation type="submission" date="2016-02" db="EMBL/GenBank/DDBJ databases">
        <title>Draft genome sequence of Microdochium bolleyi, a fungal endophyte of beachgrass.</title>
        <authorList>
            <consortium name="DOE Joint Genome Institute"/>
            <person name="David A.S."/>
            <person name="May G."/>
            <person name="Haridas S."/>
            <person name="Lim J."/>
            <person name="Wang M."/>
            <person name="Labutti K."/>
            <person name="Lipzen A."/>
            <person name="Barry K."/>
            <person name="Grigoriev I.V."/>
        </authorList>
    </citation>
    <scope>NUCLEOTIDE SEQUENCE [LARGE SCALE GENOMIC DNA]</scope>
    <source>
        <strain evidence="4">J235TASD1</strain>
    </source>
</reference>
<dbReference type="PROSITE" id="PS50020">
    <property type="entry name" value="WW_DOMAIN_2"/>
    <property type="match status" value="1"/>
</dbReference>
<protein>
    <recommendedName>
        <fullName evidence="2">WW domain-containing protein</fullName>
    </recommendedName>
</protein>
<dbReference type="STRING" id="196109.A0A136JBK4"/>
<feature type="region of interest" description="Disordered" evidence="1">
    <location>
        <begin position="138"/>
        <end position="216"/>
    </location>
</feature>
<feature type="domain" description="WW" evidence="2">
    <location>
        <begin position="110"/>
        <end position="144"/>
    </location>
</feature>
<accession>A0A136JBK4</accession>
<feature type="compositionally biased region" description="Pro residues" evidence="1">
    <location>
        <begin position="94"/>
        <end position="110"/>
    </location>
</feature>
<evidence type="ECO:0000259" key="2">
    <source>
        <dbReference type="PROSITE" id="PS50020"/>
    </source>
</evidence>
<feature type="compositionally biased region" description="Low complexity" evidence="1">
    <location>
        <begin position="149"/>
        <end position="179"/>
    </location>
</feature>
<dbReference type="CDD" id="cd00201">
    <property type="entry name" value="WW"/>
    <property type="match status" value="1"/>
</dbReference>
<dbReference type="AlphaFoldDB" id="A0A136JBK4"/>